<feature type="transmembrane region" description="Helical" evidence="3">
    <location>
        <begin position="295"/>
        <end position="314"/>
    </location>
</feature>
<proteinExistence type="inferred from homology"/>
<feature type="transmembrane region" description="Helical" evidence="3">
    <location>
        <begin position="415"/>
        <end position="431"/>
    </location>
</feature>
<feature type="transmembrane region" description="Helical" evidence="3">
    <location>
        <begin position="56"/>
        <end position="79"/>
    </location>
</feature>
<feature type="transmembrane region" description="Helical" evidence="3">
    <location>
        <begin position="217"/>
        <end position="236"/>
    </location>
</feature>
<dbReference type="GO" id="GO:0022857">
    <property type="term" value="F:transmembrane transporter activity"/>
    <property type="evidence" value="ECO:0007669"/>
    <property type="project" value="InterPro"/>
</dbReference>
<evidence type="ECO:0000313" key="6">
    <source>
        <dbReference type="Proteomes" id="UP000244855"/>
    </source>
</evidence>
<evidence type="ECO:0000256" key="3">
    <source>
        <dbReference type="SAM" id="Phobius"/>
    </source>
</evidence>
<feature type="transmembrane region" description="Helical" evidence="3">
    <location>
        <begin position="356"/>
        <end position="377"/>
    </location>
</feature>
<comment type="similarity">
    <text evidence="2">Belongs to the major facilitator superfamily. Monocarboxylate porter (TC 2.A.1.13) family.</text>
</comment>
<dbReference type="SUPFAM" id="SSF103473">
    <property type="entry name" value="MFS general substrate transporter"/>
    <property type="match status" value="1"/>
</dbReference>
<accession>A0A2V1E3Y5</accession>
<dbReference type="InterPro" id="IPR050327">
    <property type="entry name" value="Proton-linked_MCT"/>
</dbReference>
<feature type="transmembrane region" description="Helical" evidence="3">
    <location>
        <begin position="184"/>
        <end position="205"/>
    </location>
</feature>
<keyword evidence="3" id="KW-0812">Transmembrane</keyword>
<feature type="transmembrane region" description="Helical" evidence="3">
    <location>
        <begin position="389"/>
        <end position="409"/>
    </location>
</feature>
<dbReference type="PANTHER" id="PTHR11360:SF234">
    <property type="entry name" value="MFS-TYPE TRANSPORTER DBAD-RELATED"/>
    <property type="match status" value="1"/>
</dbReference>
<name>A0A2V1E3Y5_9PLEO</name>
<reference evidence="5 6" key="1">
    <citation type="journal article" date="2018" name="Sci. Rep.">
        <title>Comparative genomics provides insights into the lifestyle and reveals functional heterogeneity of dark septate endophytic fungi.</title>
        <authorList>
            <person name="Knapp D.G."/>
            <person name="Nemeth J.B."/>
            <person name="Barry K."/>
            <person name="Hainaut M."/>
            <person name="Henrissat B."/>
            <person name="Johnson J."/>
            <person name="Kuo A."/>
            <person name="Lim J.H.P."/>
            <person name="Lipzen A."/>
            <person name="Nolan M."/>
            <person name="Ohm R.A."/>
            <person name="Tamas L."/>
            <person name="Grigoriev I.V."/>
            <person name="Spatafora J.W."/>
            <person name="Nagy L.G."/>
            <person name="Kovacs G.M."/>
        </authorList>
    </citation>
    <scope>NUCLEOTIDE SEQUENCE [LARGE SCALE GENOMIC DNA]</scope>
    <source>
        <strain evidence="5 6">DSE2036</strain>
    </source>
</reference>
<dbReference type="Proteomes" id="UP000244855">
    <property type="component" value="Unassembled WGS sequence"/>
</dbReference>
<dbReference type="GO" id="GO:0016020">
    <property type="term" value="C:membrane"/>
    <property type="evidence" value="ECO:0007669"/>
    <property type="project" value="UniProtKB-SubCell"/>
</dbReference>
<dbReference type="InterPro" id="IPR011701">
    <property type="entry name" value="MFS"/>
</dbReference>
<gene>
    <name evidence="5" type="ORF">DM02DRAFT_639731</name>
</gene>
<evidence type="ECO:0000313" key="5">
    <source>
        <dbReference type="EMBL" id="PVI04849.1"/>
    </source>
</evidence>
<feature type="transmembrane region" description="Helical" evidence="3">
    <location>
        <begin position="257"/>
        <end position="275"/>
    </location>
</feature>
<feature type="transmembrane region" description="Helical" evidence="3">
    <location>
        <begin position="128"/>
        <end position="144"/>
    </location>
</feature>
<dbReference type="InterPro" id="IPR036259">
    <property type="entry name" value="MFS_trans_sf"/>
</dbReference>
<protein>
    <submittedName>
        <fullName evidence="5">MFS general substrate transporter</fullName>
    </submittedName>
</protein>
<dbReference type="PANTHER" id="PTHR11360">
    <property type="entry name" value="MONOCARBOXYLATE TRANSPORTER"/>
    <property type="match status" value="1"/>
</dbReference>
<comment type="subcellular location">
    <subcellularLocation>
        <location evidence="1">Membrane</location>
        <topology evidence="1">Multi-pass membrane protein</topology>
    </subcellularLocation>
</comment>
<dbReference type="Gene3D" id="1.20.1250.20">
    <property type="entry name" value="MFS general substrate transporter like domains"/>
    <property type="match status" value="2"/>
</dbReference>
<dbReference type="OrthoDB" id="6509908at2759"/>
<keyword evidence="6" id="KW-1185">Reference proteome</keyword>
<feature type="domain" description="Major facilitator superfamily (MFS) profile" evidence="4">
    <location>
        <begin position="57"/>
        <end position="434"/>
    </location>
</feature>
<keyword evidence="3" id="KW-1133">Transmembrane helix</keyword>
<dbReference type="InterPro" id="IPR020846">
    <property type="entry name" value="MFS_dom"/>
</dbReference>
<feature type="transmembrane region" description="Helical" evidence="3">
    <location>
        <begin position="326"/>
        <end position="344"/>
    </location>
</feature>
<dbReference type="EMBL" id="KZ805318">
    <property type="protein sequence ID" value="PVI04849.1"/>
    <property type="molecule type" value="Genomic_DNA"/>
</dbReference>
<organism evidence="5 6">
    <name type="scientific">Periconia macrospinosa</name>
    <dbReference type="NCBI Taxonomy" id="97972"/>
    <lineage>
        <taxon>Eukaryota</taxon>
        <taxon>Fungi</taxon>
        <taxon>Dikarya</taxon>
        <taxon>Ascomycota</taxon>
        <taxon>Pezizomycotina</taxon>
        <taxon>Dothideomycetes</taxon>
        <taxon>Pleosporomycetidae</taxon>
        <taxon>Pleosporales</taxon>
        <taxon>Massarineae</taxon>
        <taxon>Periconiaceae</taxon>
        <taxon>Periconia</taxon>
    </lineage>
</organism>
<feature type="transmembrane region" description="Helical" evidence="3">
    <location>
        <begin position="99"/>
        <end position="121"/>
    </location>
</feature>
<sequence length="434" mass="46978">MEGQSMENGLREDKNQVTNGVELASVNGEQTQQVEPAKSQPGASVNNASSIPDGGLMAWLQVLGSFFLFFNTWGVINMFGSYQAYYESALLKTSTPSAISWIGSIQSFLLLFVGALSGPIYDNGGFRYLLLSGTFLLVLGQMTLSACTQYWQVLLSQAICIGCGAGLLFIPSVSIISTYFSKKVGVAMGLAASGSSMGGVIYPIVFHKLLPQVGFGWTTRTLGFLILGTLTIPNLCMRTRVLPPTKRSLMDLSAFRIPAYTLMNIGFFIGFMGLYMPFFYSQLYAIQNRITNPDLAFYLLAILNSTSVFGRIIPNVISDFTGPFNVIVPCTVMSAVLCFCYIEANTAAGIIVLQAFYGFFSGTFVSIPPTIVVSLSLDARHKIGTRMGQCFACVSIGLLIGTPIGGAILDTKSGFTGTWIYGGVLLMYICMRWI</sequence>
<keyword evidence="3" id="KW-0472">Membrane</keyword>
<dbReference type="Pfam" id="PF07690">
    <property type="entry name" value="MFS_1"/>
    <property type="match status" value="1"/>
</dbReference>
<dbReference type="AlphaFoldDB" id="A0A2V1E3Y5"/>
<feature type="transmembrane region" description="Helical" evidence="3">
    <location>
        <begin position="150"/>
        <end position="172"/>
    </location>
</feature>
<dbReference type="PROSITE" id="PS50850">
    <property type="entry name" value="MFS"/>
    <property type="match status" value="1"/>
</dbReference>
<evidence type="ECO:0000259" key="4">
    <source>
        <dbReference type="PROSITE" id="PS50850"/>
    </source>
</evidence>
<evidence type="ECO:0000256" key="1">
    <source>
        <dbReference type="ARBA" id="ARBA00004141"/>
    </source>
</evidence>
<evidence type="ECO:0000256" key="2">
    <source>
        <dbReference type="ARBA" id="ARBA00006727"/>
    </source>
</evidence>